<name>A0A3S4SC64_9GAMM</name>
<sequence length="59" mass="6738">MPIITSKIKPGSIVYADSYKSYNALDMSNFKYFRINDSKEFIEIIIALTVLKTYGIKPS</sequence>
<reference evidence="1 2" key="1">
    <citation type="submission" date="2018-12" db="EMBL/GenBank/DDBJ databases">
        <authorList>
            <consortium name="Pathogen Informatics"/>
        </authorList>
    </citation>
    <scope>NUCLEOTIDE SEQUENCE [LARGE SCALE GENOMIC DNA]</scope>
    <source>
        <strain evidence="1 2">NCTC10297</strain>
    </source>
</reference>
<dbReference type="KEGG" id="mcun:NCTC10297_00793"/>
<dbReference type="EMBL" id="LR134343">
    <property type="protein sequence ID" value="VEG12849.1"/>
    <property type="molecule type" value="Genomic_DNA"/>
</dbReference>
<protein>
    <submittedName>
        <fullName evidence="1">Transposase and inactivated derivatives</fullName>
    </submittedName>
</protein>
<evidence type="ECO:0000313" key="1">
    <source>
        <dbReference type="EMBL" id="VEG12849.1"/>
    </source>
</evidence>
<accession>A0A3S4SC64</accession>
<dbReference type="AlphaFoldDB" id="A0A3S4SC64"/>
<dbReference type="Proteomes" id="UP000274100">
    <property type="component" value="Chromosome"/>
</dbReference>
<organism evidence="1 2">
    <name type="scientific">Moraxella cuniculi</name>
    <dbReference type="NCBI Taxonomy" id="34061"/>
    <lineage>
        <taxon>Bacteria</taxon>
        <taxon>Pseudomonadati</taxon>
        <taxon>Pseudomonadota</taxon>
        <taxon>Gammaproteobacteria</taxon>
        <taxon>Moraxellales</taxon>
        <taxon>Moraxellaceae</taxon>
        <taxon>Moraxella</taxon>
    </lineage>
</organism>
<gene>
    <name evidence="1" type="ORF">NCTC10297_00793</name>
</gene>
<proteinExistence type="predicted"/>
<evidence type="ECO:0000313" key="2">
    <source>
        <dbReference type="Proteomes" id="UP000274100"/>
    </source>
</evidence>